<keyword evidence="3" id="KW-0812">Transmembrane</keyword>
<dbReference type="HOGENOM" id="CLU_016455_5_3_9"/>
<comment type="similarity">
    <text evidence="1">Belongs to the LytR/CpsA/Psr (LCP) family.</text>
</comment>
<feature type="compositionally biased region" description="Low complexity" evidence="2">
    <location>
        <begin position="7"/>
        <end position="19"/>
    </location>
</feature>
<dbReference type="EMBL" id="ACEC01000115">
    <property type="protein sequence ID" value="EEG29078.1"/>
    <property type="molecule type" value="Genomic_DNA"/>
</dbReference>
<evidence type="ECO:0000259" key="4">
    <source>
        <dbReference type="Pfam" id="PF03816"/>
    </source>
</evidence>
<protein>
    <submittedName>
        <fullName evidence="5">Cell envelope-like function transcriptional attenuator common domain protein</fullName>
    </submittedName>
</protein>
<organism evidence="5 6">
    <name type="scientific">[Clostridium] methylpentosum DSM 5476</name>
    <dbReference type="NCBI Taxonomy" id="537013"/>
    <lineage>
        <taxon>Bacteria</taxon>
        <taxon>Bacillati</taxon>
        <taxon>Bacillota</taxon>
        <taxon>Clostridia</taxon>
        <taxon>Eubacteriales</taxon>
        <taxon>Oscillospiraceae</taxon>
        <taxon>Oscillospiraceae incertae sedis</taxon>
    </lineage>
</organism>
<dbReference type="AlphaFoldDB" id="C0EHF4"/>
<feature type="transmembrane region" description="Helical" evidence="3">
    <location>
        <begin position="30"/>
        <end position="52"/>
    </location>
</feature>
<gene>
    <name evidence="5" type="ORF">CLOSTMETH_03191</name>
</gene>
<dbReference type="Pfam" id="PF03816">
    <property type="entry name" value="LytR_cpsA_psr"/>
    <property type="match status" value="1"/>
</dbReference>
<reference evidence="5 6" key="1">
    <citation type="submission" date="2009-01" db="EMBL/GenBank/DDBJ databases">
        <authorList>
            <person name="Fulton L."/>
            <person name="Clifton S."/>
            <person name="Fulton B."/>
            <person name="Xu J."/>
            <person name="Minx P."/>
            <person name="Pepin K.H."/>
            <person name="Johnson M."/>
            <person name="Bhonagiri V."/>
            <person name="Nash W.E."/>
            <person name="Mardis E.R."/>
            <person name="Wilson R.K."/>
        </authorList>
    </citation>
    <scope>NUCLEOTIDE SEQUENCE [LARGE SCALE GENOMIC DNA]</scope>
    <source>
        <strain evidence="5 6">DSM 5476</strain>
    </source>
</reference>
<dbReference type="PANTHER" id="PTHR33392:SF6">
    <property type="entry name" value="POLYISOPRENYL-TEICHOIC ACID--PEPTIDOGLYCAN TEICHOIC ACID TRANSFERASE TAGU"/>
    <property type="match status" value="1"/>
</dbReference>
<dbReference type="STRING" id="537013.CLOSTMETH_03191"/>
<dbReference type="eggNOG" id="COG1316">
    <property type="taxonomic scope" value="Bacteria"/>
</dbReference>
<sequence length="365" mass="39734">MGKDIYSSSSKSRRQQAQPPRRKKKKKNKAPVVISVMLIVVSVLAIAVVGLWNSRFFVNETDGSAAGLDDAIGNENDKVINFLVVGIDSDQGRESNQLTDTILVASFDIPENRVSVLQIPRDTYIGTDLTSTGKINALYASGPSEYKGIDGLAQYVYDNFRIPIDHYATITMEGFRNAIDGIGGVTVDVPKAIDLDGVILEPGVQTLDGNQAEKFVRQRKGEGYSRGDIDRLEMQRVFMASFVKQFLGTSKAKIASMLPGLSSQMTTDMSVGEMVSIASKASKLSSENVNFFMVPGESTSVNTKAYGNQSVYSIHKDLLTDMINEHFRTGTTQITSDQIGVPEIKNSTDIYDDVGGNVDDIIGSE</sequence>
<dbReference type="InterPro" id="IPR050922">
    <property type="entry name" value="LytR/CpsA/Psr_CW_biosynth"/>
</dbReference>
<feature type="region of interest" description="Disordered" evidence="2">
    <location>
        <begin position="1"/>
        <end position="28"/>
    </location>
</feature>
<accession>C0EHF4</accession>
<evidence type="ECO:0000256" key="3">
    <source>
        <dbReference type="SAM" id="Phobius"/>
    </source>
</evidence>
<reference evidence="5 6" key="2">
    <citation type="submission" date="2009-02" db="EMBL/GenBank/DDBJ databases">
        <title>Draft genome sequence of Clostridium methylpentosum (DSM 5476).</title>
        <authorList>
            <person name="Sudarsanam P."/>
            <person name="Ley R."/>
            <person name="Guruge J."/>
            <person name="Turnbaugh P.J."/>
            <person name="Mahowald M."/>
            <person name="Liep D."/>
            <person name="Gordon J."/>
        </authorList>
    </citation>
    <scope>NUCLEOTIDE SEQUENCE [LARGE SCALE GENOMIC DNA]</scope>
    <source>
        <strain evidence="5 6">DSM 5476</strain>
    </source>
</reference>
<evidence type="ECO:0000313" key="6">
    <source>
        <dbReference type="Proteomes" id="UP000003340"/>
    </source>
</evidence>
<dbReference type="PANTHER" id="PTHR33392">
    <property type="entry name" value="POLYISOPRENYL-TEICHOIC ACID--PEPTIDOGLYCAN TEICHOIC ACID TRANSFERASE TAGU"/>
    <property type="match status" value="1"/>
</dbReference>
<dbReference type="Gene3D" id="3.40.630.190">
    <property type="entry name" value="LCP protein"/>
    <property type="match status" value="1"/>
</dbReference>
<keyword evidence="3" id="KW-1133">Transmembrane helix</keyword>
<keyword evidence="6" id="KW-1185">Reference proteome</keyword>
<comment type="caution">
    <text evidence="5">The sequence shown here is derived from an EMBL/GenBank/DDBJ whole genome shotgun (WGS) entry which is preliminary data.</text>
</comment>
<dbReference type="InterPro" id="IPR004474">
    <property type="entry name" value="LytR_CpsA_psr"/>
</dbReference>
<proteinExistence type="inferred from homology"/>
<keyword evidence="3" id="KW-0472">Membrane</keyword>
<feature type="domain" description="Cell envelope-related transcriptional attenuator" evidence="4">
    <location>
        <begin position="99"/>
        <end position="245"/>
    </location>
</feature>
<evidence type="ECO:0000256" key="2">
    <source>
        <dbReference type="SAM" id="MobiDB-lite"/>
    </source>
</evidence>
<evidence type="ECO:0000313" key="5">
    <source>
        <dbReference type="EMBL" id="EEG29078.1"/>
    </source>
</evidence>
<dbReference type="NCBIfam" id="TIGR00350">
    <property type="entry name" value="lytR_cpsA_psr"/>
    <property type="match status" value="1"/>
</dbReference>
<dbReference type="Proteomes" id="UP000003340">
    <property type="component" value="Unassembled WGS sequence"/>
</dbReference>
<name>C0EHF4_9FIRM</name>
<evidence type="ECO:0000256" key="1">
    <source>
        <dbReference type="ARBA" id="ARBA00006068"/>
    </source>
</evidence>